<dbReference type="PANTHER" id="PTHR43523:SF12">
    <property type="entry name" value="GLUCOSE-1-PHOSPHATE ADENYLYLTRANSFERASE LARGE SUBUNIT 1, CHLOROPLASTIC-RELATED"/>
    <property type="match status" value="1"/>
</dbReference>
<sequence>MDSNSATLKANANPIRLRRESLRNRASSVFWGESLKGKGRDLKSKNLQKSLKTIKKPGLAYSILTPDVEKEALKFDSPTFETPRAEPKNVVSIILGGGAGTRLFPLTSRRAKPAVPIGGCYRLIDIPMSNCINSGIKKIFIMTQFNSFSLNRHLARTYNFGNGVNFGDGFVEVLAATQTPGEAGKRWFQGPADAVRQFIWVFEDAKNKNVENILILSGDHLYRMDYMDFVQKHVDTNADISVSCLPMDDRRASDFGLMKIDGTGRVIQFAEKPKGSELKAMQVDTSILGLSQSDAKKFPYIASMGVYVFKTDVLLKLLRWSYPNCNDFGSEIIPPAVRDHNVQAYLFNDYWEDIGTIKSFFDANLALTEQVSNITDPNSSITFLSNTLQEAFAIETRNSVGGLFCDTCYGRTHLNYPPKFEFYDPKTPFYTSPRFLPPTKVEKCRIVDAIISHGCFLRECSVQHSIVGVRSRLEYGVELLDTMMMGADYYQTESEIASLLAEGKVPIGVGQNTKIRNCIIDKNAKIGKDVVITNTDGVDEADRSSEGFYIRSGITVILKNATIKDGTVI</sequence>
<feature type="domain" description="Nucleotidyl transferase" evidence="18">
    <location>
        <begin position="92"/>
        <end position="369"/>
    </location>
</feature>
<dbReference type="InterPro" id="IPR005835">
    <property type="entry name" value="NTP_transferase_dom"/>
</dbReference>
<dbReference type="InterPro" id="IPR011831">
    <property type="entry name" value="ADP-Glc_PPase"/>
</dbReference>
<evidence type="ECO:0000256" key="4">
    <source>
        <dbReference type="ARBA" id="ARBA00004727"/>
    </source>
</evidence>
<keyword evidence="20" id="KW-1185">Reference proteome</keyword>
<comment type="function">
    <text evidence="2">This protein plays a role in synthesis of starch. It catalyzes the synthesis of the activated glycosyl donor, ADP-glucose from Glc-1-P and ATP.</text>
</comment>
<comment type="catalytic activity">
    <reaction evidence="1">
        <text>alpha-D-glucose 1-phosphate + ATP + H(+) = ADP-alpha-D-glucose + diphosphate</text>
        <dbReference type="Rhea" id="RHEA:12120"/>
        <dbReference type="ChEBI" id="CHEBI:15378"/>
        <dbReference type="ChEBI" id="CHEBI:30616"/>
        <dbReference type="ChEBI" id="CHEBI:33019"/>
        <dbReference type="ChEBI" id="CHEBI:57498"/>
        <dbReference type="ChEBI" id="CHEBI:58601"/>
        <dbReference type="EC" id="2.7.7.27"/>
    </reaction>
</comment>
<dbReference type="Pfam" id="PF00483">
    <property type="entry name" value="NTP_transferase"/>
    <property type="match status" value="1"/>
</dbReference>
<dbReference type="GO" id="GO:0008878">
    <property type="term" value="F:glucose-1-phosphate adenylyltransferase activity"/>
    <property type="evidence" value="ECO:0007669"/>
    <property type="project" value="UniProtKB-EC"/>
</dbReference>
<dbReference type="AlphaFoldDB" id="A0AA87ZJG8"/>
<dbReference type="Gene3D" id="2.160.10.10">
    <property type="entry name" value="Hexapeptide repeat proteins"/>
    <property type="match status" value="1"/>
</dbReference>
<keyword evidence="13" id="KW-0067">ATP-binding</keyword>
<evidence type="ECO:0000256" key="14">
    <source>
        <dbReference type="ARBA" id="ARBA00022922"/>
    </source>
</evidence>
<evidence type="ECO:0000256" key="3">
    <source>
        <dbReference type="ARBA" id="ARBA00004229"/>
    </source>
</evidence>
<evidence type="ECO:0000256" key="17">
    <source>
        <dbReference type="ARBA" id="ARBA00032494"/>
    </source>
</evidence>
<dbReference type="EC" id="2.7.7.27" evidence="7"/>
<dbReference type="CDD" id="cd04651">
    <property type="entry name" value="LbH_G1P_AT_C"/>
    <property type="match status" value="1"/>
</dbReference>
<protein>
    <recommendedName>
        <fullName evidence="7">glucose-1-phosphate adenylyltransferase</fullName>
        <ecNumber evidence="7">2.7.7.27</ecNumber>
    </recommendedName>
    <alternativeName>
        <fullName evidence="17">ADP-glucose pyrophosphorylase</fullName>
    </alternativeName>
    <alternativeName>
        <fullName evidence="16">ADP-glucose synthase</fullName>
    </alternativeName>
    <alternativeName>
        <fullName evidence="15">Alpha-D-glucose-1-phosphate adenyl transferase</fullName>
    </alternativeName>
</protein>
<organism evidence="19 20">
    <name type="scientific">Ficus carica</name>
    <name type="common">Common fig</name>
    <dbReference type="NCBI Taxonomy" id="3494"/>
    <lineage>
        <taxon>Eukaryota</taxon>
        <taxon>Viridiplantae</taxon>
        <taxon>Streptophyta</taxon>
        <taxon>Embryophyta</taxon>
        <taxon>Tracheophyta</taxon>
        <taxon>Spermatophyta</taxon>
        <taxon>Magnoliopsida</taxon>
        <taxon>eudicotyledons</taxon>
        <taxon>Gunneridae</taxon>
        <taxon>Pentapetalae</taxon>
        <taxon>rosids</taxon>
        <taxon>fabids</taxon>
        <taxon>Rosales</taxon>
        <taxon>Moraceae</taxon>
        <taxon>Ficeae</taxon>
        <taxon>Ficus</taxon>
    </lineage>
</organism>
<dbReference type="FunFam" id="2.160.10.10:FF:000010">
    <property type="entry name" value="Glucose-1-phosphate adenylyltransferase"/>
    <property type="match status" value="1"/>
</dbReference>
<gene>
    <name evidence="19" type="ORF">TIFTF001_005385</name>
</gene>
<dbReference type="Pfam" id="PF25247">
    <property type="entry name" value="LbH_GLGC"/>
    <property type="match status" value="1"/>
</dbReference>
<evidence type="ECO:0000256" key="9">
    <source>
        <dbReference type="ARBA" id="ARBA00022533"/>
    </source>
</evidence>
<evidence type="ECO:0000256" key="8">
    <source>
        <dbReference type="ARBA" id="ARBA00022528"/>
    </source>
</evidence>
<dbReference type="GO" id="GO:0009507">
    <property type="term" value="C:chloroplast"/>
    <property type="evidence" value="ECO:0007669"/>
    <property type="project" value="UniProtKB-SubCell"/>
</dbReference>
<evidence type="ECO:0000256" key="5">
    <source>
        <dbReference type="ARBA" id="ARBA00010443"/>
    </source>
</evidence>
<comment type="subunit">
    <text evidence="6">Heterotetramer.</text>
</comment>
<evidence type="ECO:0000256" key="6">
    <source>
        <dbReference type="ARBA" id="ARBA00011680"/>
    </source>
</evidence>
<dbReference type="InterPro" id="IPR011004">
    <property type="entry name" value="Trimer_LpxA-like_sf"/>
</dbReference>
<evidence type="ECO:0000256" key="2">
    <source>
        <dbReference type="ARBA" id="ARBA00002231"/>
    </source>
</evidence>
<evidence type="ECO:0000256" key="16">
    <source>
        <dbReference type="ARBA" id="ARBA00030817"/>
    </source>
</evidence>
<keyword evidence="9" id="KW-0021">Allosteric enzyme</keyword>
<dbReference type="PROSITE" id="PS00808">
    <property type="entry name" value="ADP_GLC_PYROPHOSPH_1"/>
    <property type="match status" value="1"/>
</dbReference>
<dbReference type="SUPFAM" id="SSF51161">
    <property type="entry name" value="Trimeric LpxA-like enzymes"/>
    <property type="match status" value="1"/>
</dbReference>
<keyword evidence="11" id="KW-0548">Nucleotidyltransferase</keyword>
<dbReference type="GO" id="GO:0019252">
    <property type="term" value="P:starch biosynthetic process"/>
    <property type="evidence" value="ECO:0007669"/>
    <property type="project" value="UniProtKB-KW"/>
</dbReference>
<comment type="subcellular location">
    <subcellularLocation>
        <location evidence="3">Plastid</location>
        <location evidence="3">Chloroplast</location>
    </subcellularLocation>
</comment>
<evidence type="ECO:0000256" key="15">
    <source>
        <dbReference type="ARBA" id="ARBA00030645"/>
    </source>
</evidence>
<dbReference type="EMBL" id="BTGU01000005">
    <property type="protein sequence ID" value="GMN35572.1"/>
    <property type="molecule type" value="Genomic_DNA"/>
</dbReference>
<evidence type="ECO:0000313" key="20">
    <source>
        <dbReference type="Proteomes" id="UP001187192"/>
    </source>
</evidence>
<evidence type="ECO:0000256" key="11">
    <source>
        <dbReference type="ARBA" id="ARBA00022695"/>
    </source>
</evidence>
<dbReference type="GO" id="GO:0005978">
    <property type="term" value="P:glycogen biosynthetic process"/>
    <property type="evidence" value="ECO:0007669"/>
    <property type="project" value="InterPro"/>
</dbReference>
<name>A0AA87ZJG8_FICCA</name>
<dbReference type="InterPro" id="IPR029044">
    <property type="entry name" value="Nucleotide-diphossugar_trans"/>
</dbReference>
<keyword evidence="10" id="KW-0808">Transferase</keyword>
<dbReference type="PROSITE" id="PS00810">
    <property type="entry name" value="ADP_GLC_PYROPHOSPH_3"/>
    <property type="match status" value="1"/>
</dbReference>
<evidence type="ECO:0000259" key="18">
    <source>
        <dbReference type="Pfam" id="PF00483"/>
    </source>
</evidence>
<reference evidence="19" key="1">
    <citation type="submission" date="2023-07" db="EMBL/GenBank/DDBJ databases">
        <title>draft genome sequence of fig (Ficus carica).</title>
        <authorList>
            <person name="Takahashi T."/>
            <person name="Nishimura K."/>
        </authorList>
    </citation>
    <scope>NUCLEOTIDE SEQUENCE</scope>
</reference>
<dbReference type="CDD" id="cd02508">
    <property type="entry name" value="ADP_Glucose_PP"/>
    <property type="match status" value="1"/>
</dbReference>
<keyword evidence="8" id="KW-0150">Chloroplast</keyword>
<comment type="pathway">
    <text evidence="4">Glycan biosynthesis; starch biosynthesis.</text>
</comment>
<evidence type="ECO:0000256" key="1">
    <source>
        <dbReference type="ARBA" id="ARBA00000956"/>
    </source>
</evidence>
<proteinExistence type="inferred from homology"/>
<dbReference type="SUPFAM" id="SSF53448">
    <property type="entry name" value="Nucleotide-diphospho-sugar transferases"/>
    <property type="match status" value="1"/>
</dbReference>
<evidence type="ECO:0000256" key="13">
    <source>
        <dbReference type="ARBA" id="ARBA00022840"/>
    </source>
</evidence>
<evidence type="ECO:0000256" key="12">
    <source>
        <dbReference type="ARBA" id="ARBA00022741"/>
    </source>
</evidence>
<comment type="caution">
    <text evidence="19">The sequence shown here is derived from an EMBL/GenBank/DDBJ whole genome shotgun (WGS) entry which is preliminary data.</text>
</comment>
<dbReference type="FunFam" id="3.90.550.10:FF:000030">
    <property type="entry name" value="Glucose-1-phosphate adenylyltransferase"/>
    <property type="match status" value="1"/>
</dbReference>
<dbReference type="PANTHER" id="PTHR43523">
    <property type="entry name" value="GLUCOSE-1-PHOSPHATE ADENYLYLTRANSFERASE-RELATED"/>
    <property type="match status" value="1"/>
</dbReference>
<comment type="similarity">
    <text evidence="5">Belongs to the bacterial/plant glucose-1-phosphate adenylyltransferase family.</text>
</comment>
<dbReference type="Proteomes" id="UP001187192">
    <property type="component" value="Unassembled WGS sequence"/>
</dbReference>
<dbReference type="InterPro" id="IPR005836">
    <property type="entry name" value="ADP_Glu_pyroP_CS"/>
</dbReference>
<evidence type="ECO:0000256" key="10">
    <source>
        <dbReference type="ARBA" id="ARBA00022679"/>
    </source>
</evidence>
<evidence type="ECO:0000256" key="7">
    <source>
        <dbReference type="ARBA" id="ARBA00012460"/>
    </source>
</evidence>
<keyword evidence="12" id="KW-0547">Nucleotide-binding</keyword>
<dbReference type="Gene3D" id="3.90.550.10">
    <property type="entry name" value="Spore Coat Polysaccharide Biosynthesis Protein SpsA, Chain A"/>
    <property type="match status" value="1"/>
</dbReference>
<keyword evidence="8" id="KW-0934">Plastid</keyword>
<keyword evidence="14" id="KW-0750">Starch biosynthesis</keyword>
<evidence type="ECO:0000313" key="19">
    <source>
        <dbReference type="EMBL" id="GMN35572.1"/>
    </source>
</evidence>
<dbReference type="GO" id="GO:0005524">
    <property type="term" value="F:ATP binding"/>
    <property type="evidence" value="ECO:0007669"/>
    <property type="project" value="UniProtKB-KW"/>
</dbReference>
<accession>A0AA87ZJG8</accession>